<evidence type="ECO:0000313" key="16">
    <source>
        <dbReference type="Proteomes" id="UP001451571"/>
    </source>
</evidence>
<dbReference type="Pfam" id="PF02463">
    <property type="entry name" value="SMC_N"/>
    <property type="match status" value="1"/>
</dbReference>
<evidence type="ECO:0000256" key="8">
    <source>
        <dbReference type="ARBA" id="ARBA00022840"/>
    </source>
</evidence>
<keyword evidence="8 12" id="KW-0067">ATP-binding</keyword>
<keyword evidence="6 12" id="KW-0547">Nucleotide-binding</keyword>
<dbReference type="CDD" id="cd03242">
    <property type="entry name" value="ABC_RecF"/>
    <property type="match status" value="1"/>
</dbReference>
<feature type="domain" description="RecF/RecN/SMC N-terminal" evidence="14">
    <location>
        <begin position="3"/>
        <end position="345"/>
    </location>
</feature>
<evidence type="ECO:0000256" key="12">
    <source>
        <dbReference type="HAMAP-Rule" id="MF_00365"/>
    </source>
</evidence>
<comment type="subcellular location">
    <subcellularLocation>
        <location evidence="1 12 13">Cytoplasm</location>
    </subcellularLocation>
</comment>
<comment type="similarity">
    <text evidence="2 12 13">Belongs to the RecF family.</text>
</comment>
<keyword evidence="7 12" id="KW-0227">DNA damage</keyword>
<comment type="function">
    <text evidence="12 13">The RecF protein is involved in DNA metabolism; it is required for DNA replication and normal SOS inducibility. RecF binds preferentially to single-stranded, linear DNA. It also seems to bind ATP.</text>
</comment>
<keyword evidence="5 12" id="KW-0235">DNA replication</keyword>
<dbReference type="HAMAP" id="MF_00365">
    <property type="entry name" value="RecF"/>
    <property type="match status" value="1"/>
</dbReference>
<reference evidence="15 16" key="1">
    <citation type="submission" date="2024-02" db="EMBL/GenBank/DDBJ databases">
        <title>Bacterial strain from lacustrine sediment.</title>
        <authorList>
            <person name="Petit C."/>
            <person name="Fadhlaoui K."/>
        </authorList>
    </citation>
    <scope>NUCLEOTIDE SEQUENCE [LARGE SCALE GENOMIC DNA]</scope>
    <source>
        <strain evidence="15 16">IPX-CK</strain>
    </source>
</reference>
<accession>A0ABZ3EV47</accession>
<protein>
    <recommendedName>
        <fullName evidence="3 12">DNA replication and repair protein RecF</fullName>
    </recommendedName>
</protein>
<evidence type="ECO:0000256" key="4">
    <source>
        <dbReference type="ARBA" id="ARBA00022490"/>
    </source>
</evidence>
<evidence type="ECO:0000256" key="7">
    <source>
        <dbReference type="ARBA" id="ARBA00022763"/>
    </source>
</evidence>
<dbReference type="PROSITE" id="PS00618">
    <property type="entry name" value="RECF_2"/>
    <property type="match status" value="1"/>
</dbReference>
<feature type="binding site" evidence="12">
    <location>
        <begin position="30"/>
        <end position="37"/>
    </location>
    <ligand>
        <name>ATP</name>
        <dbReference type="ChEBI" id="CHEBI:30616"/>
    </ligand>
</feature>
<dbReference type="InterPro" id="IPR042174">
    <property type="entry name" value="RecF_2"/>
</dbReference>
<proteinExistence type="inferred from homology"/>
<dbReference type="PANTHER" id="PTHR32182:SF0">
    <property type="entry name" value="DNA REPLICATION AND REPAIR PROTEIN RECF"/>
    <property type="match status" value="1"/>
</dbReference>
<evidence type="ECO:0000256" key="2">
    <source>
        <dbReference type="ARBA" id="ARBA00008016"/>
    </source>
</evidence>
<dbReference type="InterPro" id="IPR027417">
    <property type="entry name" value="P-loop_NTPase"/>
</dbReference>
<evidence type="ECO:0000256" key="1">
    <source>
        <dbReference type="ARBA" id="ARBA00004496"/>
    </source>
</evidence>
<dbReference type="InterPro" id="IPR003395">
    <property type="entry name" value="RecF/RecN/SMC_N"/>
</dbReference>
<organism evidence="15 16">
    <name type="scientific">Kineothrix sedimenti</name>
    <dbReference type="NCBI Taxonomy" id="3123317"/>
    <lineage>
        <taxon>Bacteria</taxon>
        <taxon>Bacillati</taxon>
        <taxon>Bacillota</taxon>
        <taxon>Clostridia</taxon>
        <taxon>Lachnospirales</taxon>
        <taxon>Lachnospiraceae</taxon>
        <taxon>Kineothrix</taxon>
    </lineage>
</organism>
<sequence length="359" mass="41643">MIIKSLELMNFRNYEFLDLKFSEGTNILYGDNAQGKTNVLEAIYLSATTKSHKGSKDRDIVKFDSEEAHIRTYIEKQEIEYKVDVHLRKNKSKGIAIDGQKIKKAADLLGLLNVVFFSPEDLSIIKNGPAERRRFVDMELCQLDNFYIYNLNHYNKIVNQRNKLLKDMYFKPELKETLNIWDSQLVSFGSKIIERRRIFVDQLNEIIYDIHKKLSGDKEELFIKYEPDVEIDDFARLMKSSQEKDIRLKQTSVGPHRDDFCFMVGNIDIRRFGSQGQQRTAALSLKLSEIELVKKIAKDTPVLLLDDVLSELDSSRQNYLLSSIGDVQTIITCTGLDEFVNNRFEIDKVFKIVEGTVKE</sequence>
<dbReference type="NCBIfam" id="TIGR00611">
    <property type="entry name" value="recf"/>
    <property type="match status" value="1"/>
</dbReference>
<dbReference type="RefSeq" id="WP_342757704.1">
    <property type="nucleotide sequence ID" value="NZ_CP146256.1"/>
</dbReference>
<evidence type="ECO:0000256" key="5">
    <source>
        <dbReference type="ARBA" id="ARBA00022705"/>
    </source>
</evidence>
<dbReference type="Gene3D" id="3.40.50.300">
    <property type="entry name" value="P-loop containing nucleotide triphosphate hydrolases"/>
    <property type="match status" value="1"/>
</dbReference>
<keyword evidence="11 12" id="KW-0742">SOS response</keyword>
<evidence type="ECO:0000256" key="9">
    <source>
        <dbReference type="ARBA" id="ARBA00023125"/>
    </source>
</evidence>
<keyword evidence="10 12" id="KW-0234">DNA repair</keyword>
<name>A0ABZ3EV47_9FIRM</name>
<dbReference type="EMBL" id="CP146256">
    <property type="protein sequence ID" value="XAH74109.1"/>
    <property type="molecule type" value="Genomic_DNA"/>
</dbReference>
<dbReference type="SUPFAM" id="SSF52540">
    <property type="entry name" value="P-loop containing nucleoside triphosphate hydrolases"/>
    <property type="match status" value="1"/>
</dbReference>
<keyword evidence="16" id="KW-1185">Reference proteome</keyword>
<keyword evidence="9 12" id="KW-0238">DNA-binding</keyword>
<dbReference type="InterPro" id="IPR018078">
    <property type="entry name" value="DNA-binding_RecF_CS"/>
</dbReference>
<dbReference type="Proteomes" id="UP001451571">
    <property type="component" value="Chromosome"/>
</dbReference>
<evidence type="ECO:0000256" key="13">
    <source>
        <dbReference type="RuleBase" id="RU000578"/>
    </source>
</evidence>
<evidence type="ECO:0000256" key="6">
    <source>
        <dbReference type="ARBA" id="ARBA00022741"/>
    </source>
</evidence>
<keyword evidence="4 12" id="KW-0963">Cytoplasm</keyword>
<evidence type="ECO:0000256" key="10">
    <source>
        <dbReference type="ARBA" id="ARBA00023204"/>
    </source>
</evidence>
<evidence type="ECO:0000259" key="14">
    <source>
        <dbReference type="Pfam" id="PF02463"/>
    </source>
</evidence>
<dbReference type="Gene3D" id="1.20.1050.90">
    <property type="entry name" value="RecF/RecN/SMC, N-terminal domain"/>
    <property type="match status" value="1"/>
</dbReference>
<evidence type="ECO:0000256" key="11">
    <source>
        <dbReference type="ARBA" id="ARBA00023236"/>
    </source>
</evidence>
<evidence type="ECO:0000313" key="15">
    <source>
        <dbReference type="EMBL" id="XAH74109.1"/>
    </source>
</evidence>
<evidence type="ECO:0000256" key="3">
    <source>
        <dbReference type="ARBA" id="ARBA00020170"/>
    </source>
</evidence>
<gene>
    <name evidence="12 15" type="primary">recF</name>
    <name evidence="15" type="ORF">V6984_21840</name>
</gene>
<dbReference type="InterPro" id="IPR001238">
    <property type="entry name" value="DNA-binding_RecF"/>
</dbReference>
<dbReference type="PANTHER" id="PTHR32182">
    <property type="entry name" value="DNA REPLICATION AND REPAIR PROTEIN RECF"/>
    <property type="match status" value="1"/>
</dbReference>